<dbReference type="PANTHER" id="PTHR24159">
    <property type="match status" value="1"/>
</dbReference>
<evidence type="ECO:0000313" key="2">
    <source>
        <dbReference type="Proteomes" id="UP001470230"/>
    </source>
</evidence>
<dbReference type="SUPFAM" id="SSF48403">
    <property type="entry name" value="Ankyrin repeat"/>
    <property type="match status" value="1"/>
</dbReference>
<evidence type="ECO:0000313" key="1">
    <source>
        <dbReference type="EMBL" id="KAK8850063.1"/>
    </source>
</evidence>
<gene>
    <name evidence="1" type="ORF">M9Y10_018174</name>
</gene>
<protein>
    <recommendedName>
        <fullName evidence="3">DUF3447 domain-containing protein</fullName>
    </recommendedName>
</protein>
<organism evidence="1 2">
    <name type="scientific">Tritrichomonas musculus</name>
    <dbReference type="NCBI Taxonomy" id="1915356"/>
    <lineage>
        <taxon>Eukaryota</taxon>
        <taxon>Metamonada</taxon>
        <taxon>Parabasalia</taxon>
        <taxon>Tritrichomonadida</taxon>
        <taxon>Tritrichomonadidae</taxon>
        <taxon>Tritrichomonas</taxon>
    </lineage>
</organism>
<reference evidence="1 2" key="1">
    <citation type="submission" date="2024-04" db="EMBL/GenBank/DDBJ databases">
        <title>Tritrichomonas musculus Genome.</title>
        <authorList>
            <person name="Alves-Ferreira E."/>
            <person name="Grigg M."/>
            <person name="Lorenzi H."/>
            <person name="Galac M."/>
        </authorList>
    </citation>
    <scope>NUCLEOTIDE SEQUENCE [LARGE SCALE GENOMIC DNA]</scope>
    <source>
        <strain evidence="1 2">EAF2021</strain>
    </source>
</reference>
<sequence>MKKIGDNYITYFLPEVKKIIKREKIPYPDSTQSENIENDRETESNLIHQLIQKDSIDDFVSHVTKKHISLNSTIDISIFETNNYLINQKPTLIECAAFYGSIQIFNFLRLNNIQLDQSLWLYAIHGNDPQIIHDLEKFTEKPTPELYEKCLIESIKCHHNNLANYFINNYFVNDQNIIQKVMPSILEYYNFILIQENCINKTVFYELCKFNYVLFVKYLLEESEFDFEPKSIQL</sequence>
<dbReference type="InterPro" id="IPR036770">
    <property type="entry name" value="Ankyrin_rpt-contain_sf"/>
</dbReference>
<accession>A0ABR2HN77</accession>
<dbReference type="EMBL" id="JAPFFF010000024">
    <property type="protein sequence ID" value="KAK8850063.1"/>
    <property type="molecule type" value="Genomic_DNA"/>
</dbReference>
<proteinExistence type="predicted"/>
<dbReference type="PANTHER" id="PTHR24159:SF5">
    <property type="entry name" value="ANK_REP_REGION DOMAIN-CONTAINING PROTEIN"/>
    <property type="match status" value="1"/>
</dbReference>
<comment type="caution">
    <text evidence="1">The sequence shown here is derived from an EMBL/GenBank/DDBJ whole genome shotgun (WGS) entry which is preliminary data.</text>
</comment>
<dbReference type="Proteomes" id="UP001470230">
    <property type="component" value="Unassembled WGS sequence"/>
</dbReference>
<evidence type="ECO:0008006" key="3">
    <source>
        <dbReference type="Google" id="ProtNLM"/>
    </source>
</evidence>
<keyword evidence="2" id="KW-1185">Reference proteome</keyword>
<name>A0ABR2HN77_9EUKA</name>